<dbReference type="EMBL" id="DTAK01000013">
    <property type="protein sequence ID" value="HGU59032.1"/>
    <property type="molecule type" value="Genomic_DNA"/>
</dbReference>
<evidence type="ECO:0000256" key="6">
    <source>
        <dbReference type="HAMAP-Rule" id="MF_01610"/>
    </source>
</evidence>
<keyword evidence="2 6" id="KW-0210">Decarboxylase</keyword>
<dbReference type="PANTHER" id="PTHR42735:SF6">
    <property type="entry name" value="SPHINGOSINE-1-PHOSPHATE LYASE 1"/>
    <property type="match status" value="1"/>
</dbReference>
<comment type="cofactor">
    <cofactor evidence="1 6 7">
        <name>pyridoxal 5'-phosphate</name>
        <dbReference type="ChEBI" id="CHEBI:597326"/>
    </cofactor>
</comment>
<evidence type="ECO:0000256" key="5">
    <source>
        <dbReference type="ARBA" id="ARBA00038302"/>
    </source>
</evidence>
<dbReference type="Pfam" id="PF00282">
    <property type="entry name" value="Pyridoxal_deC"/>
    <property type="match status" value="1"/>
</dbReference>
<evidence type="ECO:0000313" key="8">
    <source>
        <dbReference type="EMBL" id="HGE65759.1"/>
    </source>
</evidence>
<proteinExistence type="inferred from homology"/>
<comment type="catalytic activity">
    <reaction evidence="6">
        <text>L-aspartate + H(+) = beta-alanine + CO2</text>
        <dbReference type="Rhea" id="RHEA:19497"/>
        <dbReference type="ChEBI" id="CHEBI:15378"/>
        <dbReference type="ChEBI" id="CHEBI:16526"/>
        <dbReference type="ChEBI" id="CHEBI:29991"/>
        <dbReference type="ChEBI" id="CHEBI:57966"/>
        <dbReference type="EC" id="4.1.1.11"/>
    </reaction>
</comment>
<evidence type="ECO:0000256" key="1">
    <source>
        <dbReference type="ARBA" id="ARBA00001933"/>
    </source>
</evidence>
<dbReference type="PANTHER" id="PTHR42735">
    <property type="match status" value="1"/>
</dbReference>
<keyword evidence="3 6" id="KW-0663">Pyridoxal phosphate</keyword>
<dbReference type="InterPro" id="IPR015421">
    <property type="entry name" value="PyrdxlP-dep_Trfase_major"/>
</dbReference>
<name>A0A7C4S7C3_9EURY</name>
<dbReference type="InterPro" id="IPR015422">
    <property type="entry name" value="PyrdxlP-dep_Trfase_small"/>
</dbReference>
<dbReference type="NCBIfam" id="TIGR03812">
    <property type="entry name" value="tyr_de_CO2_Arch"/>
    <property type="match status" value="1"/>
</dbReference>
<dbReference type="GO" id="GO:0004068">
    <property type="term" value="F:aspartate 1-decarboxylase activity"/>
    <property type="evidence" value="ECO:0007669"/>
    <property type="project" value="UniProtKB-UniRule"/>
</dbReference>
<dbReference type="HAMAP" id="MF_01610">
    <property type="entry name" value="MfnA_decarbox"/>
    <property type="match status" value="1"/>
</dbReference>
<comment type="function">
    <text evidence="6">Catalyzes the decarboxylation of L-aspartate to produce beta-alanine.</text>
</comment>
<evidence type="ECO:0000256" key="2">
    <source>
        <dbReference type="ARBA" id="ARBA00022793"/>
    </source>
</evidence>
<evidence type="ECO:0000256" key="7">
    <source>
        <dbReference type="PIRSR" id="PIRSR602129-50"/>
    </source>
</evidence>
<protein>
    <recommendedName>
        <fullName evidence="6">Probable L-aspartate decarboxylase</fullName>
        <shortName evidence="6">ADC</shortName>
        <ecNumber evidence="6">4.1.1.11</ecNumber>
    </recommendedName>
</protein>
<reference evidence="9" key="1">
    <citation type="journal article" date="2020" name="mSystems">
        <title>Genome- and Community-Level Interaction Insights into Carbon Utilization and Element Cycling Functions of Hydrothermarchaeota in Hydrothermal Sediment.</title>
        <authorList>
            <person name="Zhou Z."/>
            <person name="Liu Y."/>
            <person name="Xu W."/>
            <person name="Pan J."/>
            <person name="Luo Z.H."/>
            <person name="Li M."/>
        </authorList>
    </citation>
    <scope>NUCLEOTIDE SEQUENCE [LARGE SCALE GENOMIC DNA]</scope>
    <source>
        <strain evidence="10">SpSt-10</strain>
        <strain evidence="9">SpSt-62</strain>
        <strain evidence="8">SpSt-97</strain>
    </source>
</reference>
<comment type="similarity">
    <text evidence="5">Belongs to the group II decarboxylase family. Sphingosine-1-phosphate lyase subfamily.</text>
</comment>
<accession>A0A7C4S7C3</accession>
<dbReference type="SUPFAM" id="SSF53383">
    <property type="entry name" value="PLP-dependent transferases"/>
    <property type="match status" value="1"/>
</dbReference>
<dbReference type="EMBL" id="DRUC01000014">
    <property type="protein sequence ID" value="HHF47782.1"/>
    <property type="molecule type" value="Genomic_DNA"/>
</dbReference>
<evidence type="ECO:0000256" key="4">
    <source>
        <dbReference type="ARBA" id="ARBA00023239"/>
    </source>
</evidence>
<dbReference type="InterPro" id="IPR002129">
    <property type="entry name" value="PyrdxlP-dep_de-COase"/>
</dbReference>
<dbReference type="Gene3D" id="3.40.640.10">
    <property type="entry name" value="Type I PLP-dependent aspartate aminotransferase-like (Major domain)"/>
    <property type="match status" value="1"/>
</dbReference>
<dbReference type="InterPro" id="IPR050477">
    <property type="entry name" value="GrpII_AminoAcid_Decarb"/>
</dbReference>
<evidence type="ECO:0000256" key="3">
    <source>
        <dbReference type="ARBA" id="ARBA00022898"/>
    </source>
</evidence>
<dbReference type="GO" id="GO:0015937">
    <property type="term" value="P:coenzyme A biosynthetic process"/>
    <property type="evidence" value="ECO:0007669"/>
    <property type="project" value="UniProtKB-UniRule"/>
</dbReference>
<dbReference type="InterPro" id="IPR015424">
    <property type="entry name" value="PyrdxlP-dep_Trfase"/>
</dbReference>
<comment type="similarity">
    <text evidence="6">Belongs to the group II decarboxylase family. MfnA subfamily.</text>
</comment>
<dbReference type="GO" id="GO:0019752">
    <property type="term" value="P:carboxylic acid metabolic process"/>
    <property type="evidence" value="ECO:0007669"/>
    <property type="project" value="InterPro"/>
</dbReference>
<keyword evidence="4 6" id="KW-0456">Lyase</keyword>
<dbReference type="UniPathway" id="UPA00241"/>
<dbReference type="AlphaFoldDB" id="A0A7C4S7C3"/>
<dbReference type="GO" id="GO:0030170">
    <property type="term" value="F:pyridoxal phosphate binding"/>
    <property type="evidence" value="ECO:0007669"/>
    <property type="project" value="UniProtKB-UniRule"/>
</dbReference>
<evidence type="ECO:0000313" key="10">
    <source>
        <dbReference type="EMBL" id="HHF47782.1"/>
    </source>
</evidence>
<feature type="modified residue" description="N6-(pyridoxal phosphate)lysine" evidence="6 7">
    <location>
        <position position="216"/>
    </location>
</feature>
<organism evidence="9">
    <name type="scientific">Geoglobus ahangari</name>
    <dbReference type="NCBI Taxonomy" id="113653"/>
    <lineage>
        <taxon>Archaea</taxon>
        <taxon>Methanobacteriati</taxon>
        <taxon>Methanobacteriota</taxon>
        <taxon>Archaeoglobi</taxon>
        <taxon>Archaeoglobales</taxon>
        <taxon>Archaeoglobaceae</taxon>
        <taxon>Geoglobus</taxon>
    </lineage>
</organism>
<dbReference type="Gene3D" id="3.90.1150.10">
    <property type="entry name" value="Aspartate Aminotransferase, domain 1"/>
    <property type="match status" value="1"/>
</dbReference>
<comment type="caution">
    <text evidence="9">The sequence shown here is derived from an EMBL/GenBank/DDBJ whole genome shotgun (WGS) entry which is preliminary data.</text>
</comment>
<gene>
    <name evidence="6 9" type="primary">mfnA</name>
    <name evidence="10" type="ORF">ENL48_00790</name>
    <name evidence="9" type="ORF">ENT89_02305</name>
    <name evidence="8" type="ORF">ENX77_01305</name>
</gene>
<evidence type="ECO:0000313" key="9">
    <source>
        <dbReference type="EMBL" id="HGU59032.1"/>
    </source>
</evidence>
<dbReference type="EC" id="4.1.1.11" evidence="6"/>
<dbReference type="EMBL" id="DTPI01000008">
    <property type="protein sequence ID" value="HGE65759.1"/>
    <property type="molecule type" value="Genomic_DNA"/>
</dbReference>
<dbReference type="InterPro" id="IPR020931">
    <property type="entry name" value="MfnA"/>
</dbReference>
<comment type="pathway">
    <text evidence="6">Cofactor biosynthesis; coenzyme A biosynthesis.</text>
</comment>
<sequence>MDVIEELKKFRSKDIPYHRILSSMCTKPHPIAVEAHKLFIETNLGDPGIFVGTYELESKVIEMLGDLLHNKKASGYICSGGTEANIQGIRAARNLKRVEKPNIVVPKSAHFSFEKIGDILGVEIRRANLDKNYRVDIADVEKLIDERTVALVGIAGTTELGQVDDIKALGKLAIENDILLHVDAAFGGLVLPFIDEKIPFDFEVNGVSSITVDPHKMGMATIPAGGILFENEAFLRALEVETPYLTVKSQYTLTGTRPGTGVASTYAVLKHLGFEGMKRIVENCLRNTRIIVEEMESLGFKPVIEPVMNVVSFKTEKADKIKEELYRRRWVISTIRNPKAIRMVIMPHVTEDVIAEFITEFKDVIRKV</sequence>